<dbReference type="EMBL" id="LCIT01000004">
    <property type="protein sequence ID" value="KKT63368.1"/>
    <property type="molecule type" value="Genomic_DNA"/>
</dbReference>
<protein>
    <submittedName>
        <fullName evidence="1">Uncharacterized protein</fullName>
    </submittedName>
</protein>
<sequence>MSNENIGFTTIPETAPNQPEKKKTFEEYINFINFDILKNIYKSIYDRARLDT</sequence>
<evidence type="ECO:0000313" key="2">
    <source>
        <dbReference type="Proteomes" id="UP000033945"/>
    </source>
</evidence>
<organism evidence="1 2">
    <name type="scientific">Candidatus Giovannonibacteria bacterium GW2011_GWA2_44_26</name>
    <dbReference type="NCBI Taxonomy" id="1618648"/>
    <lineage>
        <taxon>Bacteria</taxon>
        <taxon>Candidatus Giovannoniibacteriota</taxon>
    </lineage>
</organism>
<comment type="caution">
    <text evidence="1">The sequence shown here is derived from an EMBL/GenBank/DDBJ whole genome shotgun (WGS) entry which is preliminary data.</text>
</comment>
<evidence type="ECO:0000313" key="1">
    <source>
        <dbReference type="EMBL" id="KKT63368.1"/>
    </source>
</evidence>
<dbReference type="AlphaFoldDB" id="A0A0G1IWK5"/>
<reference evidence="1 2" key="1">
    <citation type="journal article" date="2015" name="Nature">
        <title>rRNA introns, odd ribosomes, and small enigmatic genomes across a large radiation of phyla.</title>
        <authorList>
            <person name="Brown C.T."/>
            <person name="Hug L.A."/>
            <person name="Thomas B.C."/>
            <person name="Sharon I."/>
            <person name="Castelle C.J."/>
            <person name="Singh A."/>
            <person name="Wilkins M.J."/>
            <person name="Williams K.H."/>
            <person name="Banfield J.F."/>
        </authorList>
    </citation>
    <scope>NUCLEOTIDE SEQUENCE [LARGE SCALE GENOMIC DNA]</scope>
</reference>
<feature type="non-terminal residue" evidence="1">
    <location>
        <position position="52"/>
    </location>
</feature>
<proteinExistence type="predicted"/>
<name>A0A0G1IWK5_9BACT</name>
<accession>A0A0G1IWK5</accession>
<gene>
    <name evidence="1" type="ORF">UW55_C0004G0001</name>
</gene>
<dbReference type="Proteomes" id="UP000033945">
    <property type="component" value="Unassembled WGS sequence"/>
</dbReference>